<sequence length="67" mass="7341">MKRLTLSLIAAVLLAGAATSVLRSHVLFHYGRSGMPSIQELQTGQASKLPEQEMQDRSVLFAKETAR</sequence>
<reference evidence="2 3" key="1">
    <citation type="journal article" date="2015" name="Stand. Genomic Sci.">
        <title>Genomic Encyclopedia of Bacterial and Archaeal Type Strains, Phase III: the genomes of soil and plant-associated and newly described type strains.</title>
        <authorList>
            <person name="Whitman W.B."/>
            <person name="Woyke T."/>
            <person name="Klenk H.P."/>
            <person name="Zhou Y."/>
            <person name="Lilburn T.G."/>
            <person name="Beck B.J."/>
            <person name="De Vos P."/>
            <person name="Vandamme P."/>
            <person name="Eisen J.A."/>
            <person name="Garrity G."/>
            <person name="Hugenholtz P."/>
            <person name="Kyrpides N.C."/>
        </authorList>
    </citation>
    <scope>NUCLEOTIDE SEQUENCE [LARGE SCALE GENOMIC DNA]</scope>
    <source>
        <strain evidence="2 3">CGMCC 1.10947</strain>
    </source>
</reference>
<accession>A0A562KW16</accession>
<evidence type="ECO:0000256" key="1">
    <source>
        <dbReference type="SAM" id="MobiDB-lite"/>
    </source>
</evidence>
<feature type="region of interest" description="Disordered" evidence="1">
    <location>
        <begin position="39"/>
        <end position="67"/>
    </location>
</feature>
<keyword evidence="3" id="KW-1185">Reference proteome</keyword>
<evidence type="ECO:0000313" key="2">
    <source>
        <dbReference type="EMBL" id="TWH99618.1"/>
    </source>
</evidence>
<dbReference type="RefSeq" id="WP_231088340.1">
    <property type="nucleotide sequence ID" value="NZ_CP088014.1"/>
</dbReference>
<dbReference type="EMBL" id="VLKL01000017">
    <property type="protein sequence ID" value="TWH99618.1"/>
    <property type="molecule type" value="Genomic_DNA"/>
</dbReference>
<protein>
    <submittedName>
        <fullName evidence="2">Uncharacterized protein</fullName>
    </submittedName>
</protein>
<gene>
    <name evidence="2" type="ORF">IQ17_05336</name>
</gene>
<proteinExistence type="predicted"/>
<dbReference type="AlphaFoldDB" id="A0A562KW16"/>
<name>A0A562KW16_9BRAD</name>
<evidence type="ECO:0000313" key="3">
    <source>
        <dbReference type="Proteomes" id="UP000317176"/>
    </source>
</evidence>
<organism evidence="2 3">
    <name type="scientific">Bradyrhizobium daqingense</name>
    <dbReference type="NCBI Taxonomy" id="993502"/>
    <lineage>
        <taxon>Bacteria</taxon>
        <taxon>Pseudomonadati</taxon>
        <taxon>Pseudomonadota</taxon>
        <taxon>Alphaproteobacteria</taxon>
        <taxon>Hyphomicrobiales</taxon>
        <taxon>Nitrobacteraceae</taxon>
        <taxon>Bradyrhizobium</taxon>
    </lineage>
</organism>
<dbReference type="Proteomes" id="UP000317176">
    <property type="component" value="Unassembled WGS sequence"/>
</dbReference>
<comment type="caution">
    <text evidence="2">The sequence shown here is derived from an EMBL/GenBank/DDBJ whole genome shotgun (WGS) entry which is preliminary data.</text>
</comment>